<keyword evidence="2" id="KW-0732">Signal</keyword>
<keyword evidence="1" id="KW-0812">Transmembrane</keyword>
<evidence type="ECO:0000256" key="1">
    <source>
        <dbReference type="SAM" id="Phobius"/>
    </source>
</evidence>
<evidence type="ECO:0008006" key="5">
    <source>
        <dbReference type="Google" id="ProtNLM"/>
    </source>
</evidence>
<keyword evidence="1" id="KW-0472">Membrane</keyword>
<dbReference type="AlphaFoldDB" id="A0A173MFV3"/>
<feature type="chain" id="PRO_5030022889" description="Seryl-tRNA synthetase" evidence="2">
    <location>
        <begin position="23"/>
        <end position="109"/>
    </location>
</feature>
<feature type="signal peptide" evidence="2">
    <location>
        <begin position="1"/>
        <end position="22"/>
    </location>
</feature>
<evidence type="ECO:0000313" key="3">
    <source>
        <dbReference type="EMBL" id="SIT26600.1"/>
    </source>
</evidence>
<dbReference type="OrthoDB" id="799395at2"/>
<gene>
    <name evidence="3" type="ORF">SAMN05421788_10714</name>
</gene>
<keyword evidence="4" id="KW-1185">Reference proteome</keyword>
<feature type="transmembrane region" description="Helical" evidence="1">
    <location>
        <begin position="85"/>
        <end position="108"/>
    </location>
</feature>
<sequence>MKTKHFLSTLLVACLLSFTAQAANISNHDIKMRVSAMNTEEKQQRSEAIRLRVEEIKNMDMSQLTTAEKKEIKAEMKMMRKEAKAIGGGGIYISLAGVIIIILVLILIL</sequence>
<organism evidence="3 4">
    <name type="scientific">Filimonas lacunae</name>
    <dbReference type="NCBI Taxonomy" id="477680"/>
    <lineage>
        <taxon>Bacteria</taxon>
        <taxon>Pseudomonadati</taxon>
        <taxon>Bacteroidota</taxon>
        <taxon>Chitinophagia</taxon>
        <taxon>Chitinophagales</taxon>
        <taxon>Chitinophagaceae</taxon>
        <taxon>Filimonas</taxon>
    </lineage>
</organism>
<dbReference type="RefSeq" id="WP_076380631.1">
    <property type="nucleotide sequence ID" value="NZ_AP017422.1"/>
</dbReference>
<accession>A0A173MFV3</accession>
<reference evidence="4" key="1">
    <citation type="submission" date="2017-01" db="EMBL/GenBank/DDBJ databases">
        <authorList>
            <person name="Varghese N."/>
            <person name="Submissions S."/>
        </authorList>
    </citation>
    <scope>NUCLEOTIDE SEQUENCE [LARGE SCALE GENOMIC DNA]</scope>
    <source>
        <strain evidence="4">DSM 21054</strain>
    </source>
</reference>
<dbReference type="EMBL" id="FTOR01000007">
    <property type="protein sequence ID" value="SIT26600.1"/>
    <property type="molecule type" value="Genomic_DNA"/>
</dbReference>
<dbReference type="KEGG" id="fln:FLA_2373"/>
<dbReference type="STRING" id="477680.SAMN05421788_10714"/>
<dbReference type="Proteomes" id="UP000186917">
    <property type="component" value="Unassembled WGS sequence"/>
</dbReference>
<name>A0A173MFV3_9BACT</name>
<protein>
    <recommendedName>
        <fullName evidence="5">Seryl-tRNA synthetase</fullName>
    </recommendedName>
</protein>
<proteinExistence type="predicted"/>
<keyword evidence="1" id="KW-1133">Transmembrane helix</keyword>
<evidence type="ECO:0000256" key="2">
    <source>
        <dbReference type="SAM" id="SignalP"/>
    </source>
</evidence>
<evidence type="ECO:0000313" key="4">
    <source>
        <dbReference type="Proteomes" id="UP000186917"/>
    </source>
</evidence>